<organism evidence="1 2">
    <name type="scientific">Funneliformis mosseae</name>
    <name type="common">Endomycorrhizal fungus</name>
    <name type="synonym">Glomus mosseae</name>
    <dbReference type="NCBI Taxonomy" id="27381"/>
    <lineage>
        <taxon>Eukaryota</taxon>
        <taxon>Fungi</taxon>
        <taxon>Fungi incertae sedis</taxon>
        <taxon>Mucoromycota</taxon>
        <taxon>Glomeromycotina</taxon>
        <taxon>Glomeromycetes</taxon>
        <taxon>Glomerales</taxon>
        <taxon>Glomeraceae</taxon>
        <taxon>Funneliformis</taxon>
    </lineage>
</organism>
<comment type="caution">
    <text evidence="1">The sequence shown here is derived from an EMBL/GenBank/DDBJ whole genome shotgun (WGS) entry which is preliminary data.</text>
</comment>
<dbReference type="Proteomes" id="UP000789375">
    <property type="component" value="Unassembled WGS sequence"/>
</dbReference>
<evidence type="ECO:0000313" key="1">
    <source>
        <dbReference type="EMBL" id="CAG8522771.1"/>
    </source>
</evidence>
<dbReference type="EMBL" id="CAJVPP010000933">
    <property type="protein sequence ID" value="CAG8522771.1"/>
    <property type="molecule type" value="Genomic_DNA"/>
</dbReference>
<sequence>MDEITKVANNNYLKRLSSNHKDQQFKLIPGGSGIGKSYNYDQQIDEYHAKVRIGVHVAIAVSLIDNTLNFIELYCLDNVIKEILRSHFKEKGRSLKAVNIHIDKYQRYIDYVHHYKKYHERTPASSLRICYKKLVLLCIVRYTKVRRITQQTVRRDFCYLVGLPLAMLSEQMNYSLSQRKIALGGGKILRPFMDTTKEHLLTSPKKEDDIYNIIYQIDKKKSYLSSEKQIKWCLSDIFHDVKDNAQFSKLVLCDDNITHLLESAIFHCADEYANIDH</sequence>
<protein>
    <submittedName>
        <fullName evidence="1">10654_t:CDS:1</fullName>
    </submittedName>
</protein>
<accession>A0A9N9A7Q2</accession>
<name>A0A9N9A7Q2_FUNMO</name>
<gene>
    <name evidence="1" type="ORF">FMOSSE_LOCUS5116</name>
</gene>
<dbReference type="AlphaFoldDB" id="A0A9N9A7Q2"/>
<proteinExistence type="predicted"/>
<reference evidence="1" key="1">
    <citation type="submission" date="2021-06" db="EMBL/GenBank/DDBJ databases">
        <authorList>
            <person name="Kallberg Y."/>
            <person name="Tangrot J."/>
            <person name="Rosling A."/>
        </authorList>
    </citation>
    <scope>NUCLEOTIDE SEQUENCE</scope>
    <source>
        <strain evidence="1">87-6 pot B 2015</strain>
    </source>
</reference>
<keyword evidence="2" id="KW-1185">Reference proteome</keyword>
<evidence type="ECO:0000313" key="2">
    <source>
        <dbReference type="Proteomes" id="UP000789375"/>
    </source>
</evidence>